<dbReference type="SUPFAM" id="SSF102114">
    <property type="entry name" value="Radical SAM enzymes"/>
    <property type="match status" value="1"/>
</dbReference>
<dbReference type="PATRIC" id="fig|796937.3.peg.2025"/>
<protein>
    <submittedName>
        <fullName evidence="8">TIGR01212 family radical SAM protein</fullName>
    </submittedName>
</protein>
<dbReference type="InterPro" id="IPR032432">
    <property type="entry name" value="Radical_SAM_C"/>
</dbReference>
<evidence type="ECO:0000256" key="3">
    <source>
        <dbReference type="ARBA" id="ARBA00022691"/>
    </source>
</evidence>
<dbReference type="EMBL" id="AFZE01000057">
    <property type="protein sequence ID" value="EHL10575.1"/>
    <property type="molecule type" value="Genomic_DNA"/>
</dbReference>
<keyword evidence="6" id="KW-0411">Iron-sulfur</keyword>
<evidence type="ECO:0000313" key="9">
    <source>
        <dbReference type="Proteomes" id="UP000006437"/>
    </source>
</evidence>
<comment type="cofactor">
    <cofactor evidence="1">
        <name>[4Fe-4S] cluster</name>
        <dbReference type="ChEBI" id="CHEBI:49883"/>
    </cofactor>
</comment>
<dbReference type="PANTHER" id="PTHR11135:SF1">
    <property type="entry name" value="PROTEIN YHCC"/>
    <property type="match status" value="1"/>
</dbReference>
<dbReference type="Pfam" id="PF04055">
    <property type="entry name" value="Radical_SAM"/>
    <property type="match status" value="1"/>
</dbReference>
<dbReference type="SFLD" id="SFLDS00029">
    <property type="entry name" value="Radical_SAM"/>
    <property type="match status" value="1"/>
</dbReference>
<feature type="domain" description="Elp3/MiaA/NifB-like radical SAM core" evidence="7">
    <location>
        <begin position="19"/>
        <end position="245"/>
    </location>
</feature>
<dbReference type="SFLD" id="SFLDG01091">
    <property type="entry name" value="uncharacterized_CHP01210-like"/>
    <property type="match status" value="1"/>
</dbReference>
<dbReference type="SFLD" id="SFLDG01086">
    <property type="entry name" value="elongater_protein-like"/>
    <property type="match status" value="1"/>
</dbReference>
<name>G9X333_9FIRM</name>
<evidence type="ECO:0000256" key="6">
    <source>
        <dbReference type="ARBA" id="ARBA00023014"/>
    </source>
</evidence>
<comment type="caution">
    <text evidence="8">The sequence shown here is derived from an EMBL/GenBank/DDBJ whole genome shotgun (WGS) entry which is preliminary data.</text>
</comment>
<reference evidence="8 9" key="1">
    <citation type="submission" date="2011-08" db="EMBL/GenBank/DDBJ databases">
        <title>The Genome Sequence of Eubacteriaceae bacterium ACC19a.</title>
        <authorList>
            <consortium name="The Broad Institute Genome Sequencing Platform"/>
            <person name="Earl A."/>
            <person name="Ward D."/>
            <person name="Feldgarden M."/>
            <person name="Gevers D."/>
            <person name="Sizova M."/>
            <person name="Hazen A."/>
            <person name="Epstein S."/>
            <person name="Young S.K."/>
            <person name="Zeng Q."/>
            <person name="Gargeya S."/>
            <person name="Fitzgerald M."/>
            <person name="Haas B."/>
            <person name="Abouelleil A."/>
            <person name="Alvarado L."/>
            <person name="Arachchi H.M."/>
            <person name="Berlin A."/>
            <person name="Brown A."/>
            <person name="Chapman S.B."/>
            <person name="Chen Z."/>
            <person name="Dunbar C."/>
            <person name="Freedman E."/>
            <person name="Gearin G."/>
            <person name="Gellesch M."/>
            <person name="Goldberg J."/>
            <person name="Griggs A."/>
            <person name="Gujja S."/>
            <person name="Heiman D."/>
            <person name="Howarth C."/>
            <person name="Larson L."/>
            <person name="Lui A."/>
            <person name="MacDonald P.J.P."/>
            <person name="Montmayeur A."/>
            <person name="Murphy C."/>
            <person name="Neiman D."/>
            <person name="Pearson M."/>
            <person name="Priest M."/>
            <person name="Roberts A."/>
            <person name="Saif S."/>
            <person name="Shea T."/>
            <person name="Shenoy N."/>
            <person name="Sisk P."/>
            <person name="Stolte C."/>
            <person name="Sykes S."/>
            <person name="Wortman J."/>
            <person name="Nusbaum C."/>
            <person name="Birren B."/>
        </authorList>
    </citation>
    <scope>NUCLEOTIDE SEQUENCE [LARGE SCALE GENOMIC DNA]</scope>
    <source>
        <strain evidence="8 9">ACC19a</strain>
    </source>
</reference>
<evidence type="ECO:0000256" key="1">
    <source>
        <dbReference type="ARBA" id="ARBA00001966"/>
    </source>
</evidence>
<dbReference type="PANTHER" id="PTHR11135">
    <property type="entry name" value="HISTONE ACETYLTRANSFERASE-RELATED"/>
    <property type="match status" value="1"/>
</dbReference>
<dbReference type="RefSeq" id="WP_009525025.1">
    <property type="nucleotide sequence ID" value="NZ_JH414549.1"/>
</dbReference>
<keyword evidence="5" id="KW-0408">Iron</keyword>
<dbReference type="InterPro" id="IPR039661">
    <property type="entry name" value="ELP3"/>
</dbReference>
<dbReference type="Pfam" id="PF16199">
    <property type="entry name" value="Radical_SAM_C"/>
    <property type="match status" value="1"/>
</dbReference>
<sequence>MLYNSYSSYLKEKYNEKVYKIPVNLPVTCPNRLDGGNGCTYCSDVAVGFEMLSNEISITSQLAQNIEYIGVKYKAKKFVAYFQNFTNTFMPLDIFEKCMMSVVRDDVVEIAISTRPDCINESYLEILKKIKYENNINICIEMGLQSVNYKTLIKINRGHTLAEYIDAVIMIKKYGFDISTHMILNLPYDDLTDVIEGAKILSALKIDFVKMHSLYIAKNTAMEKDYISGKLDVKTLQDYVEKAGEFLAYLDKNIVVQRLVGRAPEEDTVFCNYGVSWWKIRDYIEEYMIKNNLTQGCKCNYLNGKSVKRFLV</sequence>
<dbReference type="GO" id="GO:0003824">
    <property type="term" value="F:catalytic activity"/>
    <property type="evidence" value="ECO:0007669"/>
    <property type="project" value="InterPro"/>
</dbReference>
<keyword evidence="4" id="KW-0479">Metal-binding</keyword>
<keyword evidence="3" id="KW-0949">S-adenosyl-L-methionine</keyword>
<dbReference type="InterPro" id="IPR005911">
    <property type="entry name" value="YhcC-like"/>
</dbReference>
<evidence type="ECO:0000313" key="8">
    <source>
        <dbReference type="EMBL" id="EHL10575.1"/>
    </source>
</evidence>
<dbReference type="Proteomes" id="UP000006437">
    <property type="component" value="Unassembled WGS sequence"/>
</dbReference>
<evidence type="ECO:0000256" key="5">
    <source>
        <dbReference type="ARBA" id="ARBA00023004"/>
    </source>
</evidence>
<proteinExistence type="predicted"/>
<dbReference type="HOGENOM" id="CLU_060920_0_0_9"/>
<evidence type="ECO:0000256" key="2">
    <source>
        <dbReference type="ARBA" id="ARBA00022485"/>
    </source>
</evidence>
<dbReference type="BioCyc" id="EBAC796937-HMP:GMGH-792-MONOMER"/>
<dbReference type="SMART" id="SM00729">
    <property type="entry name" value="Elp3"/>
    <property type="match status" value="1"/>
</dbReference>
<organism evidence="8 9">
    <name type="scientific">Peptoanaerobacter stomatis</name>
    <dbReference type="NCBI Taxonomy" id="796937"/>
    <lineage>
        <taxon>Bacteria</taxon>
        <taxon>Bacillati</taxon>
        <taxon>Bacillota</taxon>
        <taxon>Clostridia</taxon>
        <taxon>Peptostreptococcales</taxon>
        <taxon>Filifactoraceae</taxon>
        <taxon>Peptoanaerobacter</taxon>
    </lineage>
</organism>
<accession>G9X333</accession>
<dbReference type="NCBIfam" id="TIGR01212">
    <property type="entry name" value="TIGR01212 family radical SAM protein"/>
    <property type="match status" value="1"/>
</dbReference>
<dbReference type="GO" id="GO:0046872">
    <property type="term" value="F:metal ion binding"/>
    <property type="evidence" value="ECO:0007669"/>
    <property type="project" value="UniProtKB-KW"/>
</dbReference>
<evidence type="ECO:0000256" key="4">
    <source>
        <dbReference type="ARBA" id="ARBA00022723"/>
    </source>
</evidence>
<evidence type="ECO:0000259" key="7">
    <source>
        <dbReference type="SMART" id="SM00729"/>
    </source>
</evidence>
<dbReference type="InterPro" id="IPR023404">
    <property type="entry name" value="rSAM_horseshoe"/>
</dbReference>
<dbReference type="InterPro" id="IPR058240">
    <property type="entry name" value="rSAM_sf"/>
</dbReference>
<dbReference type="InterPro" id="IPR007197">
    <property type="entry name" value="rSAM"/>
</dbReference>
<dbReference type="Gene3D" id="3.80.30.20">
    <property type="entry name" value="tm_1862 like domain"/>
    <property type="match status" value="1"/>
</dbReference>
<dbReference type="InterPro" id="IPR006638">
    <property type="entry name" value="Elp3/MiaA/NifB-like_rSAM"/>
</dbReference>
<dbReference type="AlphaFoldDB" id="G9X333"/>
<gene>
    <name evidence="8" type="ORF">HMPREF9629_00790</name>
</gene>
<dbReference type="GO" id="GO:0051539">
    <property type="term" value="F:4 iron, 4 sulfur cluster binding"/>
    <property type="evidence" value="ECO:0007669"/>
    <property type="project" value="UniProtKB-KW"/>
</dbReference>
<keyword evidence="2" id="KW-0004">4Fe-4S</keyword>